<reference evidence="5 6" key="1">
    <citation type="submission" date="2019-07" db="EMBL/GenBank/DDBJ databases">
        <title>Whole genome shotgun sequence of Aeromicrobium flavum NBRC 107625.</title>
        <authorList>
            <person name="Hosoyama A."/>
            <person name="Uohara A."/>
            <person name="Ohji S."/>
            <person name="Ichikawa N."/>
        </authorList>
    </citation>
    <scope>NUCLEOTIDE SEQUENCE [LARGE SCALE GENOMIC DNA]</scope>
    <source>
        <strain evidence="5 6">NBRC 107625</strain>
    </source>
</reference>
<dbReference type="PANTHER" id="PTHR43344">
    <property type="entry name" value="PHOSPHOSERINE PHOSPHATASE"/>
    <property type="match status" value="1"/>
</dbReference>
<evidence type="ECO:0000313" key="5">
    <source>
        <dbReference type="EMBL" id="GEO88838.1"/>
    </source>
</evidence>
<keyword evidence="3" id="KW-0378">Hydrolase</keyword>
<evidence type="ECO:0000256" key="3">
    <source>
        <dbReference type="ARBA" id="ARBA00022801"/>
    </source>
</evidence>
<dbReference type="NCBIfam" id="TIGR01488">
    <property type="entry name" value="HAD-SF-IB"/>
    <property type="match status" value="1"/>
</dbReference>
<organism evidence="5 6">
    <name type="scientific">Aeromicrobium flavum</name>
    <dbReference type="NCBI Taxonomy" id="416568"/>
    <lineage>
        <taxon>Bacteria</taxon>
        <taxon>Bacillati</taxon>
        <taxon>Actinomycetota</taxon>
        <taxon>Actinomycetes</taxon>
        <taxon>Propionibacteriales</taxon>
        <taxon>Nocardioidaceae</taxon>
        <taxon>Aeromicrobium</taxon>
    </lineage>
</organism>
<dbReference type="InterPro" id="IPR050582">
    <property type="entry name" value="HAD-like_SerB"/>
</dbReference>
<sequence>MATPAGRPAAFFDLDKTIIARSSTLAFSKSLFAEGLLNRRTVLRSAYAQLVFSTGGADHDMLEKMRVEISRMVTGWDAVTVRQIVREALHDVIEPLVYAEALDLIDQHREAGNDVIIVSASGSEMVEPIAEMLGAKHAIATRLEEVDGRYSGQILHYSYGPHKVTAMRELAEREGYDLSRSFGYSDSETDIPMLEAVGHPFAVNPDKGLRRRAVEEGWTILTFERPTALRSRLVPESTTGKAMALGGLAASASLLALGISAALKRRPRPEPL</sequence>
<gene>
    <name evidence="5" type="ORF">AFL01nite_11650</name>
</gene>
<dbReference type="SUPFAM" id="SSF56784">
    <property type="entry name" value="HAD-like"/>
    <property type="match status" value="1"/>
</dbReference>
<evidence type="ECO:0000313" key="6">
    <source>
        <dbReference type="Proteomes" id="UP000321769"/>
    </source>
</evidence>
<dbReference type="NCBIfam" id="TIGR01490">
    <property type="entry name" value="HAD-SF-IB-hyp1"/>
    <property type="match status" value="1"/>
</dbReference>
<evidence type="ECO:0000256" key="2">
    <source>
        <dbReference type="ARBA" id="ARBA00022723"/>
    </source>
</evidence>
<evidence type="ECO:0000256" key="1">
    <source>
        <dbReference type="ARBA" id="ARBA00009184"/>
    </source>
</evidence>
<evidence type="ECO:0000256" key="4">
    <source>
        <dbReference type="ARBA" id="ARBA00022842"/>
    </source>
</evidence>
<dbReference type="GO" id="GO:0016787">
    <property type="term" value="F:hydrolase activity"/>
    <property type="evidence" value="ECO:0007669"/>
    <property type="project" value="UniProtKB-KW"/>
</dbReference>
<dbReference type="EMBL" id="BJZQ01000004">
    <property type="protein sequence ID" value="GEO88838.1"/>
    <property type="molecule type" value="Genomic_DNA"/>
</dbReference>
<name>A0A512HTS4_9ACTN</name>
<dbReference type="RefSeq" id="WP_146826387.1">
    <property type="nucleotide sequence ID" value="NZ_BAAAYQ010000001.1"/>
</dbReference>
<keyword evidence="4" id="KW-0460">Magnesium</keyword>
<dbReference type="AlphaFoldDB" id="A0A512HTS4"/>
<dbReference type="Gene3D" id="1.20.1440.100">
    <property type="entry name" value="SG protein - dephosphorylation function"/>
    <property type="match status" value="1"/>
</dbReference>
<dbReference type="OrthoDB" id="25607at2"/>
<accession>A0A512HTS4</accession>
<dbReference type="InterPro" id="IPR006385">
    <property type="entry name" value="HAD_hydro_SerB1"/>
</dbReference>
<keyword evidence="2" id="KW-0479">Metal-binding</keyword>
<keyword evidence="6" id="KW-1185">Reference proteome</keyword>
<comment type="similarity">
    <text evidence="1">Belongs to the HAD-like hydrolase superfamily. SerB family.</text>
</comment>
<dbReference type="Pfam" id="PF12710">
    <property type="entry name" value="HAD"/>
    <property type="match status" value="1"/>
</dbReference>
<protein>
    <submittedName>
        <fullName evidence="5">Haloacid dehalogenase</fullName>
    </submittedName>
</protein>
<dbReference type="PANTHER" id="PTHR43344:SF13">
    <property type="entry name" value="PHOSPHATASE RV3661-RELATED"/>
    <property type="match status" value="1"/>
</dbReference>
<dbReference type="CDD" id="cd02612">
    <property type="entry name" value="HAD_PGPPase"/>
    <property type="match status" value="1"/>
</dbReference>
<dbReference type="Proteomes" id="UP000321769">
    <property type="component" value="Unassembled WGS sequence"/>
</dbReference>
<comment type="caution">
    <text evidence="5">The sequence shown here is derived from an EMBL/GenBank/DDBJ whole genome shotgun (WGS) entry which is preliminary data.</text>
</comment>
<dbReference type="Gene3D" id="3.40.50.1000">
    <property type="entry name" value="HAD superfamily/HAD-like"/>
    <property type="match status" value="1"/>
</dbReference>
<dbReference type="InterPro" id="IPR023214">
    <property type="entry name" value="HAD_sf"/>
</dbReference>
<dbReference type="InterPro" id="IPR036412">
    <property type="entry name" value="HAD-like_sf"/>
</dbReference>
<dbReference type="FunFam" id="3.40.50.1000:FF:000025">
    <property type="entry name" value="HAD hydrolase, family IB"/>
    <property type="match status" value="1"/>
</dbReference>
<proteinExistence type="inferred from homology"/>
<dbReference type="GO" id="GO:0046872">
    <property type="term" value="F:metal ion binding"/>
    <property type="evidence" value="ECO:0007669"/>
    <property type="project" value="UniProtKB-KW"/>
</dbReference>